<dbReference type="EC" id="2.7.8.12" evidence="7"/>
<keyword evidence="6" id="KW-0472">Membrane</keyword>
<keyword evidence="5" id="KW-0777">Teichoic acid biosynthesis</keyword>
<dbReference type="InterPro" id="IPR043148">
    <property type="entry name" value="TagF_C"/>
</dbReference>
<dbReference type="GO" id="GO:0047355">
    <property type="term" value="F:CDP-glycerol glycerophosphotransferase activity"/>
    <property type="evidence" value="ECO:0007669"/>
    <property type="project" value="UniProtKB-EC"/>
</dbReference>
<reference evidence="7" key="1">
    <citation type="submission" date="2019-11" db="EMBL/GenBank/DDBJ databases">
        <authorList>
            <person name="Feng L."/>
        </authorList>
    </citation>
    <scope>NUCLEOTIDE SEQUENCE</scope>
    <source>
        <strain evidence="7">AcaccaeLFYP115</strain>
    </source>
</reference>
<evidence type="ECO:0000256" key="2">
    <source>
        <dbReference type="ARBA" id="ARBA00010488"/>
    </source>
</evidence>
<dbReference type="InterPro" id="IPR043149">
    <property type="entry name" value="TagF_N"/>
</dbReference>
<evidence type="ECO:0000256" key="6">
    <source>
        <dbReference type="ARBA" id="ARBA00023136"/>
    </source>
</evidence>
<comment type="similarity">
    <text evidence="2">Belongs to the CDP-glycerol glycerophosphotransferase family.</text>
</comment>
<dbReference type="EMBL" id="CACRSQ010000002">
    <property type="protein sequence ID" value="VYS75028.1"/>
    <property type="molecule type" value="Genomic_DNA"/>
</dbReference>
<keyword evidence="3" id="KW-1003">Cell membrane</keyword>
<accession>A0A6N2R3G9</accession>
<organism evidence="7">
    <name type="scientific">Anaerostipes caccae</name>
    <dbReference type="NCBI Taxonomy" id="105841"/>
    <lineage>
        <taxon>Bacteria</taxon>
        <taxon>Bacillati</taxon>
        <taxon>Bacillota</taxon>
        <taxon>Clostridia</taxon>
        <taxon>Lachnospirales</taxon>
        <taxon>Lachnospiraceae</taxon>
        <taxon>Anaerostipes</taxon>
    </lineage>
</organism>
<dbReference type="Pfam" id="PF04464">
    <property type="entry name" value="Glyphos_transf"/>
    <property type="match status" value="1"/>
</dbReference>
<dbReference type="RefSeq" id="WP_006565695.1">
    <property type="nucleotide sequence ID" value="NZ_CACRSQ010000002.1"/>
</dbReference>
<evidence type="ECO:0000256" key="3">
    <source>
        <dbReference type="ARBA" id="ARBA00022475"/>
    </source>
</evidence>
<keyword evidence="4 7" id="KW-0808">Transferase</keyword>
<evidence type="ECO:0000256" key="5">
    <source>
        <dbReference type="ARBA" id="ARBA00022944"/>
    </source>
</evidence>
<dbReference type="AlphaFoldDB" id="A0A6N2R3G9"/>
<comment type="subcellular location">
    <subcellularLocation>
        <location evidence="1">Cell membrane</location>
        <topology evidence="1">Peripheral membrane protein</topology>
    </subcellularLocation>
</comment>
<proteinExistence type="inferred from homology"/>
<evidence type="ECO:0000256" key="4">
    <source>
        <dbReference type="ARBA" id="ARBA00022679"/>
    </source>
</evidence>
<sequence>MKEFIKSILIQLYRMMTRFIPVSRNIIIFQASNGKNYTGNPRFIYEEAVRSGLDKKYECVWFLLDVSTEVPGECRKVRNNYLKYFWYLMRAGVWIFDSRQPLYYIKKRNVVFLQTWHGTPLKKLALDMEKLDLNGSSDIEDYHRQFLKTTKDWDFLISQNRFASDVFRSCFSYDNKDILEIGYPRNDILLREWNEEKTRKLKEKLGLPLDRKIILYAPTWRDNEFRGDGDFVFATNMDFACMREALKDEYVMIVKYHYLVSAEIDWSPYSDFVYTFDETKDIAFLYLASDLLITDYSSVMFDYSLLKRPMLFFAYDLDNYRENLRGFYFDFLEEVPGPVSRDTEQLIKDIKGYSSEEWTGKYRVFAEKYHQFETGTASRQVLKTLGLE</sequence>
<gene>
    <name evidence="7" type="primary">tagF_3</name>
    <name evidence="7" type="ORF">ACLFYP115_00217</name>
</gene>
<dbReference type="InterPro" id="IPR051612">
    <property type="entry name" value="Teichoic_Acid_Biosynth"/>
</dbReference>
<evidence type="ECO:0000313" key="7">
    <source>
        <dbReference type="EMBL" id="VYS75028.1"/>
    </source>
</evidence>
<dbReference type="InterPro" id="IPR007554">
    <property type="entry name" value="Glycerophosphate_synth"/>
</dbReference>
<dbReference type="GO" id="GO:0019350">
    <property type="term" value="P:teichoic acid biosynthetic process"/>
    <property type="evidence" value="ECO:0007669"/>
    <property type="project" value="UniProtKB-KW"/>
</dbReference>
<protein>
    <submittedName>
        <fullName evidence="7">CDP-glycerol:poly(Glycerophosphate) glycerophosphotransferase</fullName>
        <ecNumber evidence="7">2.7.8.12</ecNumber>
    </submittedName>
</protein>
<dbReference type="Gene3D" id="3.40.50.12580">
    <property type="match status" value="1"/>
</dbReference>
<dbReference type="PANTHER" id="PTHR37316">
    <property type="entry name" value="TEICHOIC ACID GLYCEROL-PHOSPHATE PRIMASE"/>
    <property type="match status" value="1"/>
</dbReference>
<dbReference type="SUPFAM" id="SSF53756">
    <property type="entry name" value="UDP-Glycosyltransferase/glycogen phosphorylase"/>
    <property type="match status" value="1"/>
</dbReference>
<dbReference type="GO" id="GO:0005886">
    <property type="term" value="C:plasma membrane"/>
    <property type="evidence" value="ECO:0007669"/>
    <property type="project" value="UniProtKB-SubCell"/>
</dbReference>
<name>A0A6N2R3G9_9FIRM</name>
<dbReference type="Gene3D" id="3.40.50.11820">
    <property type="match status" value="1"/>
</dbReference>
<evidence type="ECO:0000256" key="1">
    <source>
        <dbReference type="ARBA" id="ARBA00004202"/>
    </source>
</evidence>
<dbReference type="PANTHER" id="PTHR37316:SF3">
    <property type="entry name" value="TEICHOIC ACID GLYCEROL-PHOSPHATE TRANSFERASE"/>
    <property type="match status" value="1"/>
</dbReference>